<protein>
    <submittedName>
        <fullName evidence="1">Uncharacterized protein</fullName>
    </submittedName>
</protein>
<name>A0A067M438_BOTB1</name>
<evidence type="ECO:0000313" key="1">
    <source>
        <dbReference type="EMBL" id="KDQ09475.1"/>
    </source>
</evidence>
<reference evidence="2" key="1">
    <citation type="journal article" date="2014" name="Proc. Natl. Acad. Sci. U.S.A.">
        <title>Extensive sampling of basidiomycete genomes demonstrates inadequacy of the white-rot/brown-rot paradigm for wood decay fungi.</title>
        <authorList>
            <person name="Riley R."/>
            <person name="Salamov A.A."/>
            <person name="Brown D.W."/>
            <person name="Nagy L.G."/>
            <person name="Floudas D."/>
            <person name="Held B.W."/>
            <person name="Levasseur A."/>
            <person name="Lombard V."/>
            <person name="Morin E."/>
            <person name="Otillar R."/>
            <person name="Lindquist E.A."/>
            <person name="Sun H."/>
            <person name="LaButti K.M."/>
            <person name="Schmutz J."/>
            <person name="Jabbour D."/>
            <person name="Luo H."/>
            <person name="Baker S.E."/>
            <person name="Pisabarro A.G."/>
            <person name="Walton J.D."/>
            <person name="Blanchette R.A."/>
            <person name="Henrissat B."/>
            <person name="Martin F."/>
            <person name="Cullen D."/>
            <person name="Hibbett D.S."/>
            <person name="Grigoriev I.V."/>
        </authorList>
    </citation>
    <scope>NUCLEOTIDE SEQUENCE [LARGE SCALE GENOMIC DNA]</scope>
    <source>
        <strain evidence="2">FD-172 SS1</strain>
    </source>
</reference>
<accession>A0A067M438</accession>
<keyword evidence="2" id="KW-1185">Reference proteome</keyword>
<dbReference type="InParanoid" id="A0A067M438"/>
<dbReference type="AlphaFoldDB" id="A0A067M438"/>
<evidence type="ECO:0000313" key="2">
    <source>
        <dbReference type="Proteomes" id="UP000027195"/>
    </source>
</evidence>
<dbReference type="Proteomes" id="UP000027195">
    <property type="component" value="Unassembled WGS sequence"/>
</dbReference>
<organism evidence="1 2">
    <name type="scientific">Botryobasidium botryosum (strain FD-172 SS1)</name>
    <dbReference type="NCBI Taxonomy" id="930990"/>
    <lineage>
        <taxon>Eukaryota</taxon>
        <taxon>Fungi</taxon>
        <taxon>Dikarya</taxon>
        <taxon>Basidiomycota</taxon>
        <taxon>Agaricomycotina</taxon>
        <taxon>Agaricomycetes</taxon>
        <taxon>Cantharellales</taxon>
        <taxon>Botryobasidiaceae</taxon>
        <taxon>Botryobasidium</taxon>
    </lineage>
</organism>
<dbReference type="EMBL" id="KL198078">
    <property type="protein sequence ID" value="KDQ09475.1"/>
    <property type="molecule type" value="Genomic_DNA"/>
</dbReference>
<gene>
    <name evidence="1" type="ORF">BOTBODRAFT_37048</name>
</gene>
<dbReference type="HOGENOM" id="CLU_1703936_0_0_1"/>
<sequence length="154" mass="17463">MSQLESLSLDWSECDLIRDFDINDYTALLSSATNLSNLCLRNDFCLASTVDPLLSTLIATPSTHLCPRLAKMEFTIDQGLSPSTMALLLEVVGSRRRAGGRRLRLRKVKLDFIVDRESVKKLRSLGIDVETYWWHMDPPILFSAFTPSQPFNRV</sequence>
<proteinExistence type="predicted"/>